<dbReference type="Gene3D" id="2.160.20.10">
    <property type="entry name" value="Single-stranded right-handed beta-helix, Pectin lyase-like"/>
    <property type="match status" value="2"/>
</dbReference>
<dbReference type="InterPro" id="IPR006626">
    <property type="entry name" value="PbH1"/>
</dbReference>
<dbReference type="SMART" id="SM00710">
    <property type="entry name" value="PbH1"/>
    <property type="match status" value="8"/>
</dbReference>
<accession>A0A8I0MH93</accession>
<dbReference type="EMBL" id="VKME01000006">
    <property type="protein sequence ID" value="MBE0126785.1"/>
    <property type="molecule type" value="Genomic_DNA"/>
</dbReference>
<dbReference type="Proteomes" id="UP000656723">
    <property type="component" value="Unassembled WGS sequence"/>
</dbReference>
<evidence type="ECO:0008006" key="3">
    <source>
        <dbReference type="Google" id="ProtNLM"/>
    </source>
</evidence>
<protein>
    <recommendedName>
        <fullName evidence="3">Right handed beta helix domain-containing protein</fullName>
    </recommendedName>
</protein>
<comment type="caution">
    <text evidence="1">The sequence shown here is derived from an EMBL/GenBank/DDBJ whole genome shotgun (WGS) entry which is preliminary data.</text>
</comment>
<dbReference type="SUPFAM" id="SSF51126">
    <property type="entry name" value="Pectin lyase-like"/>
    <property type="match status" value="2"/>
</dbReference>
<reference evidence="1" key="1">
    <citation type="submission" date="2019-07" db="EMBL/GenBank/DDBJ databases">
        <title>KPC-2 carbapenem resistent Enterobacterales isolates from Germany.</title>
        <authorList>
            <person name="Yao Y."/>
            <person name="Falgenhauer L."/>
            <person name="Imirzalioglu C."/>
            <person name="Chakraborty T."/>
        </authorList>
    </citation>
    <scope>NUCLEOTIDE SEQUENCE</scope>
    <source>
        <strain evidence="1">CA13304</strain>
    </source>
</reference>
<dbReference type="InterPro" id="IPR012334">
    <property type="entry name" value="Pectin_lyas_fold"/>
</dbReference>
<dbReference type="InterPro" id="IPR011050">
    <property type="entry name" value="Pectin_lyase_fold/virulence"/>
</dbReference>
<evidence type="ECO:0000313" key="1">
    <source>
        <dbReference type="EMBL" id="MBE0126785.1"/>
    </source>
</evidence>
<sequence length="821" mass="87924">MTVSTEVDHNEYTGNGVTTTFPYTFRIFQKSDLVVQVVDLDENITVLVLDTEYTVTGAGGYTGGNVILATALSSGYQISISRELPVTQETDLRNQGKFFAEVHEDAFDKLTMLVQQVRSWFSLALRKPSFVANYYDAMSNYIRNLRDPVRPQDAATKNYADSLSEGNTSHTDLLFSRTIRTEESIPQLPSIEFRKNKIVGMDNDGNPIMLLPESGSASDVLLELAKPTGAGMIGVSPSGNIQEALSWVTPEQYGAHGDGLIDDSNALLAAISSGYPVWIRQTYLITVPLILESGTVIFGNGEINSTNQTDSVIKIINALNVKIDGISIKRSLAANPGDADMAANILVSNSQKVRINLVSSTISSIGSCVLITDGSRDVNVTGCLVTTDGSFDPSELQTSSTVASPNGIFIADSSRDVLVFGNTCEIIGHGVMIQNVSGLTPIFNITISNNNIRKCSSYGIISYRLSESIYNVNITDNTIEDIYGTYYNTATPATPYTHGSGIYGQNVHRHVVKGNLIRNVCVSTNNFGTLSPAGIGFGSVTGFDISSNIISLSGSNGIICDGTDSIISNNIIKETARAAIRLRTSERVKVINNNIDCTTYATQGVLAESSASWHKYLDVSCNTINGSNASISLESTQNSRVTSNTIQASSVSNASAIYVGGTGYDAIIDNNTITVSNGYGIRPQIKTVVTNNRIKGATVGQSIAAQQSSYYDNNFSDTGGVGSVFAEQSLSSANILTLLYQGPVIRINITNATNQLFGITEVPVGSTIVLRVPSGVTIKNFNGSTGARFRFPDGVDKTTSRVQVFTFVNTFDGILDCISSM</sequence>
<name>A0A8I0MH93_CITAM</name>
<dbReference type="AlphaFoldDB" id="A0A8I0MH93"/>
<evidence type="ECO:0000313" key="2">
    <source>
        <dbReference type="Proteomes" id="UP000656723"/>
    </source>
</evidence>
<organism evidence="1 2">
    <name type="scientific">Citrobacter amalonaticus</name>
    <dbReference type="NCBI Taxonomy" id="35703"/>
    <lineage>
        <taxon>Bacteria</taxon>
        <taxon>Pseudomonadati</taxon>
        <taxon>Pseudomonadota</taxon>
        <taxon>Gammaproteobacteria</taxon>
        <taxon>Enterobacterales</taxon>
        <taxon>Enterobacteriaceae</taxon>
        <taxon>Citrobacter</taxon>
    </lineage>
</organism>
<proteinExistence type="predicted"/>
<gene>
    <name evidence="1" type="ORF">FOT72_01805</name>
</gene>
<dbReference type="RefSeq" id="WP_192477620.1">
    <property type="nucleotide sequence ID" value="NZ_VKME01000006.1"/>
</dbReference>